<dbReference type="Proteomes" id="UP000000709">
    <property type="component" value="Unassembled WGS sequence"/>
</dbReference>
<dbReference type="PANTHER" id="PTHR21663">
    <property type="entry name" value="HYPOTHETICAL HEAT DOMAIN-CONTAINING"/>
    <property type="match status" value="1"/>
</dbReference>
<organism evidence="4">
    <name type="scientific">Spathaspora passalidarum (strain NRRL Y-27907 / 11-Y1)</name>
    <dbReference type="NCBI Taxonomy" id="619300"/>
    <lineage>
        <taxon>Eukaryota</taxon>
        <taxon>Fungi</taxon>
        <taxon>Dikarya</taxon>
        <taxon>Ascomycota</taxon>
        <taxon>Saccharomycotina</taxon>
        <taxon>Pichiomycetes</taxon>
        <taxon>Debaryomycetaceae</taxon>
        <taxon>Spathaspora</taxon>
    </lineage>
</organism>
<dbReference type="PANTHER" id="PTHR21663:SF0">
    <property type="entry name" value="HEAT REPEAT-CONTAINING PROTEIN 5B"/>
    <property type="match status" value="1"/>
</dbReference>
<gene>
    <name evidence="3" type="ORF">SPAPADRAFT_134192</name>
</gene>
<dbReference type="InterPro" id="IPR040108">
    <property type="entry name" value="Laa1/Sip1/HEATR5"/>
</dbReference>
<evidence type="ECO:0000259" key="2">
    <source>
        <dbReference type="Pfam" id="PF25808"/>
    </source>
</evidence>
<dbReference type="EMBL" id="GL996500">
    <property type="protein sequence ID" value="EGW34506.1"/>
    <property type="molecule type" value="Genomic_DNA"/>
</dbReference>
<protein>
    <recommendedName>
        <fullName evidence="2">LAA1-like C-terminal TPR repeats domain-containing protein</fullName>
    </recommendedName>
</protein>
<dbReference type="eggNOG" id="KOG1822">
    <property type="taxonomic scope" value="Eukaryota"/>
</dbReference>
<dbReference type="SUPFAM" id="SSF48371">
    <property type="entry name" value="ARM repeat"/>
    <property type="match status" value="2"/>
</dbReference>
<dbReference type="InterPro" id="IPR016024">
    <property type="entry name" value="ARM-type_fold"/>
</dbReference>
<sequence>MERFTDIITRFDKSEIFNYLTTVNSQLLQEDADYEIYLGQLQQLITKITSETTSKPKKKDSVDDSEARSHTSLNLYRSVSKNLVLVLQKLTTKVYDVANALLNNLQLEGAELSLGTDVSILVLIDLFESFPNQLGALINFSVSQVHKILKKNPNISSNLVFLLNSITKNATRLDIDEKMQGRLMKIVTKAITSETISYELYESEDNDGTSTVLLKKNYILCCKNLLLLAISTSYEGLLAVSTSSSSAGAKMKPEVIMSNQHQFQTNLLSSNEKYFTYGLSNYSKEVRIAMVELLSNVMMNLVPTGKFTPIEYLITLYPLPSYNLWNDSLTAQIDDEEIAEEPDSESAIASALETTLTQSSVIEAIIFYLQLEQFQNPEFLSQNLLTILDLILSKFGDVEHNHIQNQPWVKTLKHWSTLIEYLVQETGLNCHEMLTRYVYGKFSPDSEDVPKKSTTKERKRESRLFTFKSKSSKSKRDLSDQEAKPYHNSYQTYWLLFIIEMLLPYGVNFDAIVQNKEKTEDPEEPKDEDDLDLEKPHEETASFVRDILFRLIVNDNYYIRNYALQSLLVYAHNNEVEINQLILYAFRLVDQEYHHVETNATTGPSADNICGISSVKLLSYSLALSSLIKQTNSNLLQNSTIVKVLSFCTQNLKHNINPNKNTSCWVILSSLVTLYNSSEYVRLNSSQLLVFWKSLLTSQYMSNAADVNAQTQEILVNLKLRNFSLICLLNYLNSVELTPESLKQIQFLLTKSYNYLSYLESTVPAIGSITSFNTFNEYEYNVNMLNNLLYTNYSFNNKLSQDKILTSLILYCKKLLLESFARLATLLKNDINSNMIIFLIKVFSDGKLFARIQSDPDKGKSKSKPVRVSDYYKESIVLNDEDKYCYGVTSKYQGTNIDELLIKFPLEAAEKDVQWIRSTFTNTVTAAPKTSIENEDVETIGAWFDYFEKLSFKSVVNSINYDPTILLTQDYSTHHRYATNLITSLIDISIELFQLVFPYLSSKIQFSLLEQIRNSLTAKPIDPLRSSAIRVNTAIALHGVLSNMKKKKLTSDESIILVIIDIIKKLNLKDESIIKINADTIGLASQFLNVNGVAGQISGFINDIVTDSNPYNRGFSILSLCSIYEGTKIGFGDIYSISIQLMNDPNPIIAHFTLVGVVKLFESNLENNLLIPTVLNKLYSNYLNDGFGYDIETNVLVNLKTKFGSVGPMSKLLQLFVTSLGPAIRDSNETERNKLKSLIIALSQGIGLATLDEYCHVYKNLLRLFQELIIFDPNLLEGEITFFTELLNLIISKNLKISLASVSPTSLNVDAIFPFNTSFDLYCAAYECYYELLKIFGVDILTKETINLLWVSMNVRPCDQLKQFIKLWLETSLDKNWFTILNSLFRLSSKKLMGGFLESNYQHKLLPLSQRQKKNTSASVNFKDEEIENIVRDSSEEDDKNEPISWEFKLYIYELLNHLLRLANKNSQLIDKLKPKIQEIVKLSFIGSTSSITQLKIHGIELLDRALKLFGDLPDPLYPGVSILEQQQAQIISALIPCFTPGNDYKVIVDAINVSSKFINLPRINFYSKQRILKTLIYLLEEISSNKFLRFGFLETMSEFGRKSIQLSILNCWAVLRIDAYEDNEIEPEFLDTLDKYSSLLTSLWILVLREFSVLKYSDSSNKQLEIYGDYWINFISVLSLELENNSNFIEKYLGGNDATNFFFILFSQCVESLIRNKNVAEILVSLNRLVKIKELVDLLFNDEIFGEVIDLFDRLMLIDEDTEIQCDLVDIISTIFQTFIKSHDEIESGFDKLFELIRVEMLPLFRVLPFLRYDYDPTNKSNQLLLKHADSAPNLLVLKKTLETLIEMVGSLPDVVKADLYGVLLYIFAKIYESKNSLLISIIIPHLKNVVVESKKVGCDLISTFDKTIKNYFDIDENNNYSVITVLILITNGDVKLTPSESEKLSNALLQLLESADTAPTAIRCIKSLIQYSVNQKEDVLTIKYLITELLKHVSNKEKNIDVKVAFEILMLFTRLLDEAKKTALYTILIPLLLKYNEQDVIPRVYLHEKLIFLVQQSPASFKQVINTLSDTQKQLTEELVKLTPEHKSADPFEEGEEIQLKTFGV</sequence>
<dbReference type="OMA" id="WEFKLFI"/>
<dbReference type="GO" id="GO:0016020">
    <property type="term" value="C:membrane"/>
    <property type="evidence" value="ECO:0007669"/>
    <property type="project" value="TreeGrafter"/>
</dbReference>
<proteinExistence type="predicted"/>
<name>G3AIZ4_SPAPN</name>
<dbReference type="GeneID" id="18869787"/>
<dbReference type="Pfam" id="PF25808">
    <property type="entry name" value="TPR_LAA1_C"/>
    <property type="match status" value="1"/>
</dbReference>
<dbReference type="InterPro" id="IPR057981">
    <property type="entry name" value="TPR_LAA1-like_C"/>
</dbReference>
<dbReference type="GO" id="GO:0006897">
    <property type="term" value="P:endocytosis"/>
    <property type="evidence" value="ECO:0007669"/>
    <property type="project" value="TreeGrafter"/>
</dbReference>
<feature type="region of interest" description="Disordered" evidence="1">
    <location>
        <begin position="516"/>
        <end position="535"/>
    </location>
</feature>
<keyword evidence="4" id="KW-1185">Reference proteome</keyword>
<dbReference type="InterPro" id="IPR046837">
    <property type="entry name" value="Laa1/Sip1/HEATR5-like_HEAT"/>
</dbReference>
<dbReference type="GO" id="GO:0030139">
    <property type="term" value="C:endocytic vesicle"/>
    <property type="evidence" value="ECO:0007669"/>
    <property type="project" value="TreeGrafter"/>
</dbReference>
<dbReference type="InParanoid" id="G3AIZ4"/>
<accession>G3AIZ4</accession>
<dbReference type="STRING" id="619300.G3AIZ4"/>
<dbReference type="FunCoup" id="G3AIZ4">
    <property type="interactions" value="113"/>
</dbReference>
<evidence type="ECO:0000313" key="3">
    <source>
        <dbReference type="EMBL" id="EGW34506.1"/>
    </source>
</evidence>
<evidence type="ECO:0000256" key="1">
    <source>
        <dbReference type="SAM" id="MobiDB-lite"/>
    </source>
</evidence>
<dbReference type="GO" id="GO:0005829">
    <property type="term" value="C:cytosol"/>
    <property type="evidence" value="ECO:0007669"/>
    <property type="project" value="GOC"/>
</dbReference>
<dbReference type="GO" id="GO:0008104">
    <property type="term" value="P:intracellular protein localization"/>
    <property type="evidence" value="ECO:0007669"/>
    <property type="project" value="TreeGrafter"/>
</dbReference>
<dbReference type="GO" id="GO:0005794">
    <property type="term" value="C:Golgi apparatus"/>
    <property type="evidence" value="ECO:0007669"/>
    <property type="project" value="TreeGrafter"/>
</dbReference>
<dbReference type="OrthoDB" id="192608at2759"/>
<dbReference type="HOGENOM" id="CLU_231988_0_0_1"/>
<dbReference type="KEGG" id="spaa:SPAPADRAFT_134192"/>
<dbReference type="GO" id="GO:0042147">
    <property type="term" value="P:retrograde transport, endosome to Golgi"/>
    <property type="evidence" value="ECO:0007669"/>
    <property type="project" value="TreeGrafter"/>
</dbReference>
<feature type="compositionally biased region" description="Acidic residues" evidence="1">
    <location>
        <begin position="520"/>
        <end position="532"/>
    </location>
</feature>
<evidence type="ECO:0000313" key="4">
    <source>
        <dbReference type="Proteomes" id="UP000000709"/>
    </source>
</evidence>
<reference evidence="3 4" key="1">
    <citation type="journal article" date="2011" name="Proc. Natl. Acad. Sci. U.S.A.">
        <title>Comparative genomics of xylose-fermenting fungi for enhanced biofuel production.</title>
        <authorList>
            <person name="Wohlbach D.J."/>
            <person name="Kuo A."/>
            <person name="Sato T.K."/>
            <person name="Potts K.M."/>
            <person name="Salamov A.A."/>
            <person name="LaButti K.M."/>
            <person name="Sun H."/>
            <person name="Clum A."/>
            <person name="Pangilinan J.L."/>
            <person name="Lindquist E.A."/>
            <person name="Lucas S."/>
            <person name="Lapidus A."/>
            <person name="Jin M."/>
            <person name="Gunawan C."/>
            <person name="Balan V."/>
            <person name="Dale B.E."/>
            <person name="Jeffries T.W."/>
            <person name="Zinkel R."/>
            <person name="Barry K.W."/>
            <person name="Grigoriev I.V."/>
            <person name="Gasch A.P."/>
        </authorList>
    </citation>
    <scope>NUCLEOTIDE SEQUENCE [LARGE SCALE GENOMIC DNA]</scope>
    <source>
        <strain evidence="4">NRRL Y-27907 / 11-Y1</strain>
    </source>
</reference>
<feature type="domain" description="LAA1-like C-terminal TPR repeats" evidence="2">
    <location>
        <begin position="1942"/>
        <end position="2091"/>
    </location>
</feature>
<dbReference type="Pfam" id="PF20210">
    <property type="entry name" value="Laa1_Sip1_HTR5"/>
    <property type="match status" value="1"/>
</dbReference>
<dbReference type="RefSeq" id="XP_007374090.1">
    <property type="nucleotide sequence ID" value="XM_007374028.1"/>
</dbReference>